<comment type="cofactor">
    <cofactor evidence="2">
        <name>Mg(2+)</name>
        <dbReference type="ChEBI" id="CHEBI:18420"/>
    </cofactor>
</comment>
<evidence type="ECO:0000256" key="1">
    <source>
        <dbReference type="ARBA" id="ARBA00001936"/>
    </source>
</evidence>
<protein>
    <recommendedName>
        <fullName evidence="4">protein-serine/threonine phosphatase</fullName>
        <ecNumber evidence="4">3.1.3.16</ecNumber>
    </recommendedName>
</protein>
<reference evidence="16" key="1">
    <citation type="submission" date="2020-07" db="EMBL/GenBank/DDBJ databases">
        <title>Genome sequence and genetic diversity analysis of an under-domesticated orphan crop, white fonio (Digitaria exilis).</title>
        <authorList>
            <person name="Bennetzen J.L."/>
            <person name="Chen S."/>
            <person name="Ma X."/>
            <person name="Wang X."/>
            <person name="Yssel A.E.J."/>
            <person name="Chaluvadi S.R."/>
            <person name="Johnson M."/>
            <person name="Gangashetty P."/>
            <person name="Hamidou F."/>
            <person name="Sanogo M.D."/>
            <person name="Zwaenepoel A."/>
            <person name="Wallace J."/>
            <person name="Van De Peer Y."/>
            <person name="Van Deynze A."/>
        </authorList>
    </citation>
    <scope>NUCLEOTIDE SEQUENCE</scope>
    <source>
        <tissue evidence="16">Leaves</tissue>
    </source>
</reference>
<dbReference type="GO" id="GO:0046872">
    <property type="term" value="F:metal ion binding"/>
    <property type="evidence" value="ECO:0007669"/>
    <property type="project" value="UniProtKB-KW"/>
</dbReference>
<evidence type="ECO:0000256" key="14">
    <source>
        <dbReference type="SAM" id="SignalP"/>
    </source>
</evidence>
<keyword evidence="9" id="KW-0464">Manganese</keyword>
<evidence type="ECO:0000256" key="8">
    <source>
        <dbReference type="ARBA" id="ARBA00022912"/>
    </source>
</evidence>
<keyword evidence="8 12" id="KW-0904">Protein phosphatase</keyword>
<dbReference type="CDD" id="cd00143">
    <property type="entry name" value="PP2Cc"/>
    <property type="match status" value="1"/>
</dbReference>
<feature type="compositionally biased region" description="Low complexity" evidence="13">
    <location>
        <begin position="74"/>
        <end position="88"/>
    </location>
</feature>
<dbReference type="PROSITE" id="PS51746">
    <property type="entry name" value="PPM_2"/>
    <property type="match status" value="1"/>
</dbReference>
<evidence type="ECO:0000259" key="15">
    <source>
        <dbReference type="PROSITE" id="PS51746"/>
    </source>
</evidence>
<comment type="similarity">
    <text evidence="3 12">Belongs to the PP2C family.</text>
</comment>
<dbReference type="OrthoDB" id="10264738at2759"/>
<comment type="catalytic activity">
    <reaction evidence="10">
        <text>O-phospho-L-seryl-[protein] + H2O = L-seryl-[protein] + phosphate</text>
        <dbReference type="Rhea" id="RHEA:20629"/>
        <dbReference type="Rhea" id="RHEA-COMP:9863"/>
        <dbReference type="Rhea" id="RHEA-COMP:11604"/>
        <dbReference type="ChEBI" id="CHEBI:15377"/>
        <dbReference type="ChEBI" id="CHEBI:29999"/>
        <dbReference type="ChEBI" id="CHEBI:43474"/>
        <dbReference type="ChEBI" id="CHEBI:83421"/>
        <dbReference type="EC" id="3.1.3.16"/>
    </reaction>
</comment>
<keyword evidence="14" id="KW-0732">Signal</keyword>
<feature type="domain" description="PPM-type phosphatase" evidence="15">
    <location>
        <begin position="149"/>
        <end position="471"/>
    </location>
</feature>
<dbReference type="GO" id="GO:0004722">
    <property type="term" value="F:protein serine/threonine phosphatase activity"/>
    <property type="evidence" value="ECO:0007669"/>
    <property type="project" value="UniProtKB-EC"/>
</dbReference>
<evidence type="ECO:0000256" key="11">
    <source>
        <dbReference type="ARBA" id="ARBA00048336"/>
    </source>
</evidence>
<dbReference type="EMBL" id="JACEFO010001651">
    <property type="protein sequence ID" value="KAF8726392.1"/>
    <property type="molecule type" value="Genomic_DNA"/>
</dbReference>
<keyword evidence="5" id="KW-0479">Metal-binding</keyword>
<gene>
    <name evidence="16" type="ORF">HU200_019856</name>
</gene>
<evidence type="ECO:0000256" key="12">
    <source>
        <dbReference type="RuleBase" id="RU003465"/>
    </source>
</evidence>
<dbReference type="PANTHER" id="PTHR47992">
    <property type="entry name" value="PROTEIN PHOSPHATASE"/>
    <property type="match status" value="1"/>
</dbReference>
<evidence type="ECO:0000256" key="13">
    <source>
        <dbReference type="SAM" id="MobiDB-lite"/>
    </source>
</evidence>
<proteinExistence type="inferred from homology"/>
<evidence type="ECO:0000256" key="6">
    <source>
        <dbReference type="ARBA" id="ARBA00022801"/>
    </source>
</evidence>
<dbReference type="PROSITE" id="PS01032">
    <property type="entry name" value="PPM_1"/>
    <property type="match status" value="1"/>
</dbReference>
<evidence type="ECO:0000256" key="7">
    <source>
        <dbReference type="ARBA" id="ARBA00022842"/>
    </source>
</evidence>
<dbReference type="Proteomes" id="UP000636709">
    <property type="component" value="Unassembled WGS sequence"/>
</dbReference>
<feature type="signal peptide" evidence="14">
    <location>
        <begin position="1"/>
        <end position="21"/>
    </location>
</feature>
<feature type="region of interest" description="Disordered" evidence="13">
    <location>
        <begin position="52"/>
        <end position="117"/>
    </location>
</feature>
<accession>A0A835F2K9</accession>
<feature type="chain" id="PRO_5032732743" description="protein-serine/threonine phosphatase" evidence="14">
    <location>
        <begin position="22"/>
        <end position="477"/>
    </location>
</feature>
<dbReference type="SUPFAM" id="SSF81606">
    <property type="entry name" value="PP2C-like"/>
    <property type="match status" value="1"/>
</dbReference>
<feature type="compositionally biased region" description="Low complexity" evidence="13">
    <location>
        <begin position="103"/>
        <end position="113"/>
    </location>
</feature>
<dbReference type="InterPro" id="IPR000222">
    <property type="entry name" value="PP2C_BS"/>
</dbReference>
<dbReference type="InterPro" id="IPR001932">
    <property type="entry name" value="PPM-type_phosphatase-like_dom"/>
</dbReference>
<name>A0A835F2K9_9POAL</name>
<dbReference type="EC" id="3.1.3.16" evidence="4"/>
<evidence type="ECO:0000256" key="3">
    <source>
        <dbReference type="ARBA" id="ARBA00006702"/>
    </source>
</evidence>
<comment type="caution">
    <text evidence="16">The sequence shown here is derived from an EMBL/GenBank/DDBJ whole genome shotgun (WGS) entry which is preliminary data.</text>
</comment>
<evidence type="ECO:0000256" key="2">
    <source>
        <dbReference type="ARBA" id="ARBA00001946"/>
    </source>
</evidence>
<dbReference type="AlphaFoldDB" id="A0A835F2K9"/>
<comment type="cofactor">
    <cofactor evidence="1">
        <name>Mn(2+)</name>
        <dbReference type="ChEBI" id="CHEBI:29035"/>
    </cofactor>
</comment>
<feature type="compositionally biased region" description="Basic and acidic residues" evidence="13">
    <location>
        <begin position="89"/>
        <end position="102"/>
    </location>
</feature>
<dbReference type="SMART" id="SM00332">
    <property type="entry name" value="PP2Cc"/>
    <property type="match status" value="1"/>
</dbReference>
<evidence type="ECO:0000256" key="4">
    <source>
        <dbReference type="ARBA" id="ARBA00013081"/>
    </source>
</evidence>
<dbReference type="SMART" id="SM00331">
    <property type="entry name" value="PP2C_SIG"/>
    <property type="match status" value="1"/>
</dbReference>
<evidence type="ECO:0000256" key="5">
    <source>
        <dbReference type="ARBA" id="ARBA00022723"/>
    </source>
</evidence>
<feature type="region of interest" description="Disordered" evidence="13">
    <location>
        <begin position="260"/>
        <end position="283"/>
    </location>
</feature>
<dbReference type="FunFam" id="3.60.40.10:FF:000079">
    <property type="entry name" value="Probable protein phosphatase 2C 74"/>
    <property type="match status" value="1"/>
</dbReference>
<comment type="catalytic activity">
    <reaction evidence="11">
        <text>O-phospho-L-threonyl-[protein] + H2O = L-threonyl-[protein] + phosphate</text>
        <dbReference type="Rhea" id="RHEA:47004"/>
        <dbReference type="Rhea" id="RHEA-COMP:11060"/>
        <dbReference type="Rhea" id="RHEA-COMP:11605"/>
        <dbReference type="ChEBI" id="CHEBI:15377"/>
        <dbReference type="ChEBI" id="CHEBI:30013"/>
        <dbReference type="ChEBI" id="CHEBI:43474"/>
        <dbReference type="ChEBI" id="CHEBI:61977"/>
        <dbReference type="EC" id="3.1.3.16"/>
    </reaction>
</comment>
<organism evidence="16 17">
    <name type="scientific">Digitaria exilis</name>
    <dbReference type="NCBI Taxonomy" id="1010633"/>
    <lineage>
        <taxon>Eukaryota</taxon>
        <taxon>Viridiplantae</taxon>
        <taxon>Streptophyta</taxon>
        <taxon>Embryophyta</taxon>
        <taxon>Tracheophyta</taxon>
        <taxon>Spermatophyta</taxon>
        <taxon>Magnoliopsida</taxon>
        <taxon>Liliopsida</taxon>
        <taxon>Poales</taxon>
        <taxon>Poaceae</taxon>
        <taxon>PACMAD clade</taxon>
        <taxon>Panicoideae</taxon>
        <taxon>Panicodae</taxon>
        <taxon>Paniceae</taxon>
        <taxon>Anthephorinae</taxon>
        <taxon>Digitaria</taxon>
    </lineage>
</organism>
<sequence>MLHGVRFLLSAAAAFARLAHALLRARLILFFMPLCSPTTTVAVPAPWQHLQPPARSSTTKVLHHPVVDDDGNKDQQPPTVVVPVIKQQQQKDGERGGAEKTTAKAAARGRPPRLAIPPPVACAPGVDPFGAAAERETDVATEVEVQGEGFCLASSRGVRHAMEDGYGVIIDNSIGGGRGSGSQQLVIKHILFIHLLRIDFALLFIKRSAYTYVQNPTFVSLFPGGTQAFYGVYDGHGGRAAVDFVADKLGKNVVAALAAASRRQQPPEPRKTSVSEEDATEEHDVDAVAAAIRAAYLTTDSEFLSQGARGGACAATAVVKGGDLYVANVGDCRAVLGSRGGVATALTSDHTAGREDERRRIESSGGYVSRGSSGVWRVQDCLAVSRAFGDASMKPWVTCDPEVTRRRITPDCRFLVVASDGLWNKVSCQEAVDAVVAGTTSSSSVGSCKELVALARSRGSRDDITVMVVDLQRFLQQ</sequence>
<evidence type="ECO:0000313" key="17">
    <source>
        <dbReference type="Proteomes" id="UP000636709"/>
    </source>
</evidence>
<evidence type="ECO:0000256" key="10">
    <source>
        <dbReference type="ARBA" id="ARBA00047761"/>
    </source>
</evidence>
<keyword evidence="17" id="KW-1185">Reference proteome</keyword>
<dbReference type="InterPro" id="IPR015655">
    <property type="entry name" value="PP2C"/>
</dbReference>
<keyword evidence="7" id="KW-0460">Magnesium</keyword>
<dbReference type="InterPro" id="IPR036457">
    <property type="entry name" value="PPM-type-like_dom_sf"/>
</dbReference>
<dbReference type="Gene3D" id="3.60.40.10">
    <property type="entry name" value="PPM-type phosphatase domain"/>
    <property type="match status" value="1"/>
</dbReference>
<dbReference type="Pfam" id="PF00481">
    <property type="entry name" value="PP2C"/>
    <property type="match status" value="1"/>
</dbReference>
<evidence type="ECO:0000256" key="9">
    <source>
        <dbReference type="ARBA" id="ARBA00023211"/>
    </source>
</evidence>
<evidence type="ECO:0000313" key="16">
    <source>
        <dbReference type="EMBL" id="KAF8726392.1"/>
    </source>
</evidence>
<keyword evidence="6 12" id="KW-0378">Hydrolase</keyword>